<dbReference type="PROSITE" id="PS50837">
    <property type="entry name" value="NACHT"/>
    <property type="match status" value="1"/>
</dbReference>
<dbReference type="SUPFAM" id="SSF52540">
    <property type="entry name" value="P-loop containing nucleoside triphosphate hydrolases"/>
    <property type="match status" value="1"/>
</dbReference>
<keyword evidence="1" id="KW-0677">Repeat</keyword>
<dbReference type="CDD" id="cd21037">
    <property type="entry name" value="MLKL_NTD"/>
    <property type="match status" value="1"/>
</dbReference>
<dbReference type="Gene3D" id="3.40.50.300">
    <property type="entry name" value="P-loop containing nucleotide triphosphate hydrolases"/>
    <property type="match status" value="1"/>
</dbReference>
<dbReference type="PANTHER" id="PTHR10039:SF17">
    <property type="entry name" value="FUNGAL STAND N-TERMINAL GOODBYE DOMAIN-CONTAINING PROTEIN-RELATED"/>
    <property type="match status" value="1"/>
</dbReference>
<gene>
    <name evidence="4" type="ORF">H1R20_g13737</name>
</gene>
<accession>A0A9W8IVB2</accession>
<sequence length="697" mass="75613">MAESTHSGGDNRGLPDNPERNTPIPSRAATPGTDGSQPPGTSKGFRAWVGKKYDKGKAKVERGMDKADKRVKSLLDRGKPKNEGEGEATPQDAGGSSKVGAIAMGTFRTALVIAATLVPEPFKGPAEALLKVVDVIEKVDSNKEEVEILKKRCHLLGSSIVGVVQGKDTKLLSKDLRDSIGRLVAGIWATLETANKEKSTGFTAYVLVEEDVEVLKKANKSLDELLHCFWIENHIAGTIVLADILSAVQDQAGNSENSTLDRLKRVPGAAYDSQAVAARIMPCFEGTRSTLLANVGRWMIGATADGHNPPLYILDGIAGIGKSTVAITVAQRASDPTINCLGATFFFSRDQEDRKTSLGFVHTIAYQLARYHASYGKAIAAAITSNPEALDKVLSQQFSLLVAKPLDSLLRQRATPLVLVFDALDECVEPDASAVLTLIISSISQLPNVKVFLTSRPELGLRSKYMGTPNANIFHLQEIEDLIVEHDISLYVNYCLSPPKIQEALGDSYDTCWQPTAEDKAKLAKLSGKLFIYASTAVKFVLDKQHLNPKRQLASLLDLESHSPHSLSKLGGLYLYVLESAKPDENAVNWLSQFKMIVGAILVLQTPLSVMALASLLVEEQGAIKSTLGNLHSILAPLGEGSALTYKVHHKSFPDFITGSSCPLEFQIVEQEHHLNLAKYCLQVMNRQLKFNICQEA</sequence>
<proteinExistence type="predicted"/>
<dbReference type="InterPro" id="IPR059179">
    <property type="entry name" value="MLKL-like_MCAfunc"/>
</dbReference>
<comment type="caution">
    <text evidence="4">The sequence shown here is derived from an EMBL/GenBank/DDBJ whole genome shotgun (WGS) entry which is preliminary data.</text>
</comment>
<feature type="domain" description="NACHT" evidence="3">
    <location>
        <begin position="310"/>
        <end position="457"/>
    </location>
</feature>
<dbReference type="Proteomes" id="UP001140091">
    <property type="component" value="Unassembled WGS sequence"/>
</dbReference>
<protein>
    <recommendedName>
        <fullName evidence="3">NACHT domain-containing protein</fullName>
    </recommendedName>
</protein>
<dbReference type="OrthoDB" id="3266532at2759"/>
<evidence type="ECO:0000313" key="5">
    <source>
        <dbReference type="Proteomes" id="UP001140091"/>
    </source>
</evidence>
<feature type="compositionally biased region" description="Basic and acidic residues" evidence="2">
    <location>
        <begin position="51"/>
        <end position="84"/>
    </location>
</feature>
<dbReference type="Pfam" id="PF24883">
    <property type="entry name" value="NPHP3_N"/>
    <property type="match status" value="1"/>
</dbReference>
<dbReference type="PANTHER" id="PTHR10039">
    <property type="entry name" value="AMELOGENIN"/>
    <property type="match status" value="1"/>
</dbReference>
<feature type="region of interest" description="Disordered" evidence="2">
    <location>
        <begin position="1"/>
        <end position="97"/>
    </location>
</feature>
<evidence type="ECO:0000313" key="4">
    <source>
        <dbReference type="EMBL" id="KAJ2923355.1"/>
    </source>
</evidence>
<reference evidence="4" key="1">
    <citation type="submission" date="2022-06" db="EMBL/GenBank/DDBJ databases">
        <title>Genome Sequence of Candolleomyces eurysporus.</title>
        <authorList>
            <person name="Buettner E."/>
        </authorList>
    </citation>
    <scope>NUCLEOTIDE SEQUENCE</scope>
    <source>
        <strain evidence="4">VTCC 930004</strain>
    </source>
</reference>
<dbReference type="InterPro" id="IPR027417">
    <property type="entry name" value="P-loop_NTPase"/>
</dbReference>
<evidence type="ECO:0000256" key="1">
    <source>
        <dbReference type="ARBA" id="ARBA00022737"/>
    </source>
</evidence>
<organism evidence="4 5">
    <name type="scientific">Candolleomyces eurysporus</name>
    <dbReference type="NCBI Taxonomy" id="2828524"/>
    <lineage>
        <taxon>Eukaryota</taxon>
        <taxon>Fungi</taxon>
        <taxon>Dikarya</taxon>
        <taxon>Basidiomycota</taxon>
        <taxon>Agaricomycotina</taxon>
        <taxon>Agaricomycetes</taxon>
        <taxon>Agaricomycetidae</taxon>
        <taxon>Agaricales</taxon>
        <taxon>Agaricineae</taxon>
        <taxon>Psathyrellaceae</taxon>
        <taxon>Candolleomyces</taxon>
    </lineage>
</organism>
<dbReference type="InterPro" id="IPR056884">
    <property type="entry name" value="NPHP3-like_N"/>
</dbReference>
<dbReference type="EMBL" id="JANBPK010001355">
    <property type="protein sequence ID" value="KAJ2923355.1"/>
    <property type="molecule type" value="Genomic_DNA"/>
</dbReference>
<dbReference type="InterPro" id="IPR007111">
    <property type="entry name" value="NACHT_NTPase"/>
</dbReference>
<evidence type="ECO:0000259" key="3">
    <source>
        <dbReference type="PROSITE" id="PS50837"/>
    </source>
</evidence>
<feature type="non-terminal residue" evidence="4">
    <location>
        <position position="1"/>
    </location>
</feature>
<keyword evidence="5" id="KW-1185">Reference proteome</keyword>
<dbReference type="AlphaFoldDB" id="A0A9W8IVB2"/>
<evidence type="ECO:0000256" key="2">
    <source>
        <dbReference type="SAM" id="MobiDB-lite"/>
    </source>
</evidence>
<name>A0A9W8IVB2_9AGAR</name>